<dbReference type="EC" id="2.4.1.-" evidence="10"/>
<evidence type="ECO:0000313" key="11">
    <source>
        <dbReference type="EMBL" id="KAG8459156.1"/>
    </source>
</evidence>
<dbReference type="EMBL" id="JAGTXO010000044">
    <property type="protein sequence ID" value="KAG8459156.1"/>
    <property type="molecule type" value="Genomic_DNA"/>
</dbReference>
<comment type="pathway">
    <text evidence="2">Protein modification; protein glycosylation.</text>
</comment>
<dbReference type="PANTHER" id="PTHR22760">
    <property type="entry name" value="GLYCOSYLTRANSFERASE"/>
    <property type="match status" value="1"/>
</dbReference>
<evidence type="ECO:0000256" key="10">
    <source>
        <dbReference type="RuleBase" id="RU363075"/>
    </source>
</evidence>
<dbReference type="InterPro" id="IPR005599">
    <property type="entry name" value="GPI_mannosylTrfase"/>
</dbReference>
<keyword evidence="4 10" id="KW-0328">Glycosyltransferase</keyword>
<feature type="transmembrane region" description="Helical" evidence="10">
    <location>
        <begin position="322"/>
        <end position="348"/>
    </location>
</feature>
<dbReference type="GO" id="GO:0006487">
    <property type="term" value="P:protein N-linked glycosylation"/>
    <property type="evidence" value="ECO:0007669"/>
    <property type="project" value="TreeGrafter"/>
</dbReference>
<evidence type="ECO:0000256" key="6">
    <source>
        <dbReference type="ARBA" id="ARBA00022692"/>
    </source>
</evidence>
<feature type="transmembrane region" description="Helical" evidence="10">
    <location>
        <begin position="288"/>
        <end position="310"/>
    </location>
</feature>
<keyword evidence="9 10" id="KW-0472">Membrane</keyword>
<keyword evidence="7 10" id="KW-0256">Endoplasmic reticulum</keyword>
<evidence type="ECO:0000313" key="12">
    <source>
        <dbReference type="Proteomes" id="UP000751190"/>
    </source>
</evidence>
<evidence type="ECO:0000256" key="3">
    <source>
        <dbReference type="ARBA" id="ARBA00007063"/>
    </source>
</evidence>
<dbReference type="GO" id="GO:0000026">
    <property type="term" value="F:alpha-1,2-mannosyltransferase activity"/>
    <property type="evidence" value="ECO:0007669"/>
    <property type="project" value="TreeGrafter"/>
</dbReference>
<dbReference type="OrthoDB" id="497541at2759"/>
<comment type="similarity">
    <text evidence="3 10">Belongs to the glycosyltransferase 22 family.</text>
</comment>
<evidence type="ECO:0000256" key="2">
    <source>
        <dbReference type="ARBA" id="ARBA00004922"/>
    </source>
</evidence>
<comment type="caution">
    <text evidence="11">The sequence shown here is derived from an EMBL/GenBank/DDBJ whole genome shotgun (WGS) entry which is preliminary data.</text>
</comment>
<sequence length="520" mass="55763">MADSFGAVLASLLATWEYSPTYALRSALYVLDHAALGSLAVLAGARRPAVFYAIRLALGAKSAGCEAFFVWSVRESYGRALGLWTWFFLLTSAGVFHAAVSFLPSAFAMYFVALSWSFWSPSREQMGAAVACIAVAAIVGWPFAALLGIPLAADIVFSRLYGASCFARYALQAALVVTPPVLLADAAWYGRLTLSTLNVLWYNARPSGAGSALYGTEPWHFYVRNLGLNLGLALPLALLALPLLLAAPQLAAPMSSAAARRLALQLSAGVGWLGFFSCLPHKEERFMFAAYPPLLLGAAVGADALVRALARLRPPSRRATSALALVALVGSTSAALSASRAVAVVRFYNAPLSLYTRISAPTGLPPVGPRARVAAVAPAPGTLCDAPARLCVGSEWHRFPTSLLLPEGTCLSFVRSGFSGILPQPFARVNSTRAIPPAMNDQNRDEPSRYVPLGACHYMVALEDDDDRARLSLRPEWEVAVRLPFLDSRRSPSLTRAFWVPWLSAARNVYGSYVLLRRVG</sequence>
<keyword evidence="6 10" id="KW-0812">Transmembrane</keyword>
<reference evidence="11" key="1">
    <citation type="submission" date="2021-05" db="EMBL/GenBank/DDBJ databases">
        <title>The genome of the haptophyte Pavlova lutheri (Diacronema luteri, Pavlovales) - a model for lipid biosynthesis in eukaryotic algae.</title>
        <authorList>
            <person name="Hulatt C.J."/>
            <person name="Posewitz M.C."/>
        </authorList>
    </citation>
    <scope>NUCLEOTIDE SEQUENCE</scope>
    <source>
        <strain evidence="11">NIVA-4/92</strain>
    </source>
</reference>
<dbReference type="UniPathway" id="UPA00378"/>
<evidence type="ECO:0000256" key="7">
    <source>
        <dbReference type="ARBA" id="ARBA00022824"/>
    </source>
</evidence>
<dbReference type="PANTHER" id="PTHR22760:SF2">
    <property type="entry name" value="ALPHA-1,2-MANNOSYLTRANSFERASE ALG9"/>
    <property type="match status" value="1"/>
</dbReference>
<feature type="transmembrane region" description="Helical" evidence="10">
    <location>
        <begin position="226"/>
        <end position="246"/>
    </location>
</feature>
<evidence type="ECO:0000256" key="1">
    <source>
        <dbReference type="ARBA" id="ARBA00004477"/>
    </source>
</evidence>
<feature type="transmembrane region" description="Helical" evidence="10">
    <location>
        <begin position="49"/>
        <end position="71"/>
    </location>
</feature>
<gene>
    <name evidence="11" type="ORF">KFE25_002563</name>
</gene>
<accession>A0A8J6C5E3</accession>
<evidence type="ECO:0000256" key="9">
    <source>
        <dbReference type="ARBA" id="ARBA00023136"/>
    </source>
</evidence>
<comment type="subcellular location">
    <subcellularLocation>
        <location evidence="1 10">Endoplasmic reticulum membrane</location>
        <topology evidence="1 10">Multi-pass membrane protein</topology>
    </subcellularLocation>
</comment>
<name>A0A8J6C5E3_DIALT</name>
<feature type="transmembrane region" description="Helical" evidence="10">
    <location>
        <begin position="128"/>
        <end position="157"/>
    </location>
</feature>
<proteinExistence type="inferred from homology"/>
<organism evidence="11 12">
    <name type="scientific">Diacronema lutheri</name>
    <name type="common">Unicellular marine alga</name>
    <name type="synonym">Monochrysis lutheri</name>
    <dbReference type="NCBI Taxonomy" id="2081491"/>
    <lineage>
        <taxon>Eukaryota</taxon>
        <taxon>Haptista</taxon>
        <taxon>Haptophyta</taxon>
        <taxon>Pavlovophyceae</taxon>
        <taxon>Pavlovales</taxon>
        <taxon>Pavlovaceae</taxon>
        <taxon>Diacronema</taxon>
    </lineage>
</organism>
<dbReference type="Proteomes" id="UP000751190">
    <property type="component" value="Unassembled WGS sequence"/>
</dbReference>
<evidence type="ECO:0000256" key="8">
    <source>
        <dbReference type="ARBA" id="ARBA00022989"/>
    </source>
</evidence>
<feature type="transmembrane region" description="Helical" evidence="10">
    <location>
        <begin position="169"/>
        <end position="190"/>
    </location>
</feature>
<keyword evidence="5" id="KW-0808">Transferase</keyword>
<keyword evidence="8 10" id="KW-1133">Transmembrane helix</keyword>
<dbReference type="GO" id="GO:0005789">
    <property type="term" value="C:endoplasmic reticulum membrane"/>
    <property type="evidence" value="ECO:0007669"/>
    <property type="project" value="UniProtKB-SubCell"/>
</dbReference>
<dbReference type="OMA" id="PRDMHAK"/>
<dbReference type="AlphaFoldDB" id="A0A8J6C5E3"/>
<feature type="transmembrane region" description="Helical" evidence="10">
    <location>
        <begin position="83"/>
        <end position="116"/>
    </location>
</feature>
<protein>
    <recommendedName>
        <fullName evidence="10">Mannosyltransferase</fullName>
        <ecNumber evidence="10">2.4.1.-</ecNumber>
    </recommendedName>
</protein>
<evidence type="ECO:0000256" key="5">
    <source>
        <dbReference type="ARBA" id="ARBA00022679"/>
    </source>
</evidence>
<evidence type="ECO:0000256" key="4">
    <source>
        <dbReference type="ARBA" id="ARBA00022676"/>
    </source>
</evidence>
<keyword evidence="12" id="KW-1185">Reference proteome</keyword>
<dbReference type="Pfam" id="PF03901">
    <property type="entry name" value="Glyco_transf_22"/>
    <property type="match status" value="1"/>
</dbReference>